<evidence type="ECO:0000256" key="1">
    <source>
        <dbReference type="ARBA" id="ARBA00001947"/>
    </source>
</evidence>
<protein>
    <recommendedName>
        <fullName evidence="10">Peptidase M14 domain-containing protein</fullName>
    </recommendedName>
</protein>
<feature type="compositionally biased region" description="Low complexity" evidence="8">
    <location>
        <begin position="597"/>
        <end position="607"/>
    </location>
</feature>
<dbReference type="SMART" id="SM00631">
    <property type="entry name" value="Zn_pept"/>
    <property type="match status" value="1"/>
</dbReference>
<evidence type="ECO:0000256" key="9">
    <source>
        <dbReference type="SAM" id="SignalP"/>
    </source>
</evidence>
<evidence type="ECO:0000256" key="7">
    <source>
        <dbReference type="PROSITE-ProRule" id="PRU01379"/>
    </source>
</evidence>
<feature type="chain" id="PRO_5045955510" description="Peptidase M14 domain-containing protein" evidence="9">
    <location>
        <begin position="32"/>
        <end position="739"/>
    </location>
</feature>
<name>A0ABS9H4F9_9BACL</name>
<organism evidence="11 12">
    <name type="scientific">Pseudalkalibacillus berkeleyi</name>
    <dbReference type="NCBI Taxonomy" id="1069813"/>
    <lineage>
        <taxon>Bacteria</taxon>
        <taxon>Bacillati</taxon>
        <taxon>Bacillota</taxon>
        <taxon>Bacilli</taxon>
        <taxon>Bacillales</taxon>
        <taxon>Fictibacillaceae</taxon>
        <taxon>Pseudalkalibacillus</taxon>
    </lineage>
</organism>
<evidence type="ECO:0000256" key="5">
    <source>
        <dbReference type="ARBA" id="ARBA00022833"/>
    </source>
</evidence>
<evidence type="ECO:0000313" key="11">
    <source>
        <dbReference type="EMBL" id="MCF6138840.1"/>
    </source>
</evidence>
<accession>A0ABS9H4F9</accession>
<dbReference type="PANTHER" id="PTHR11705:SF143">
    <property type="entry name" value="SLL0236 PROTEIN"/>
    <property type="match status" value="1"/>
</dbReference>
<keyword evidence="4" id="KW-0378">Hydrolase</keyword>
<feature type="active site" description="Proton donor/acceptor" evidence="7">
    <location>
        <position position="302"/>
    </location>
</feature>
<comment type="cofactor">
    <cofactor evidence="1">
        <name>Zn(2+)</name>
        <dbReference type="ChEBI" id="CHEBI:29105"/>
    </cofactor>
</comment>
<feature type="compositionally biased region" description="Basic and acidic residues" evidence="8">
    <location>
        <begin position="646"/>
        <end position="660"/>
    </location>
</feature>
<feature type="compositionally biased region" description="Basic and acidic residues" evidence="8">
    <location>
        <begin position="727"/>
        <end position="739"/>
    </location>
</feature>
<evidence type="ECO:0000256" key="4">
    <source>
        <dbReference type="ARBA" id="ARBA00022801"/>
    </source>
</evidence>
<sequence length="739" mass="83082">MNLRKLFQHFLICGLVLIAGGLVLSPSSAKAADTVDPYQTYTYNEMVRDIKALKKKYPALISYKVIGKSEWGNDIYAVSLGTGKAEIFINGSHHAREWLTTNLNMYMIDQYAQAYYGNKSIGGYNVKSTLSKTKIWFVPMVNPDGVTLQQEGLNAFPQSYHDDLLQMNYWSRDFTRWKANGKGVDLNRQYNADWANIKNNTGHPSWKNYKGEAPHTADEAKTIVNFTHEIDPEVAVAYHSAGKILFWNFHQSGSRYDRDHQFAKKIGSMTGYRLIYPGPNPSGGGYTDWFISKFKRPGITVEIGNYPGERHLPIYEFGPTWQQNKAVGLYAAKKGYDLYYAKHKDDPIEVTVEIDGKKQDFDQSAILENGRTLVPLRGVFEQLGADIKWEQSTETVYITKGDKKISLKVGSKTAYINGKKVTLDVASKMISYRTMVPLRFVTEALGAKVYWDSSTLTASIETPVEEEPTPDPEYLEVGNKKYRIVTVIIDGKEQEYDTPAISIDYRTMIPIRGSLDQLGAEFSWNQEKQQATVTTEDKTIVLTIGSKTAVVNGEEVELDVPAQEINGRTLVPLRFLSETLNTEDIKWDSETYTVTITTKTEPAATSEPETEPTNEETKEPTEQKEETDQNVEESKEEQPTTDPSNTEEKPETDPSNTEEKPETDESGTPSDQNAEEKPEGEKSKEEQPAEGEPEDGEPTEEQPKDEDPKEEQPEDPSKDGTNTEETPADKNPSETKDAA</sequence>
<evidence type="ECO:0000256" key="3">
    <source>
        <dbReference type="ARBA" id="ARBA00022670"/>
    </source>
</evidence>
<dbReference type="SUPFAM" id="SSF55383">
    <property type="entry name" value="Copper amine oxidase, domain N"/>
    <property type="match status" value="2"/>
</dbReference>
<dbReference type="Gene3D" id="3.30.457.10">
    <property type="entry name" value="Copper amine oxidase-like, N-terminal domain"/>
    <property type="match status" value="3"/>
</dbReference>
<dbReference type="CDD" id="cd06229">
    <property type="entry name" value="M14_Endopeptidase_I"/>
    <property type="match status" value="1"/>
</dbReference>
<keyword evidence="5" id="KW-0862">Zinc</keyword>
<dbReference type="RefSeq" id="WP_236337067.1">
    <property type="nucleotide sequence ID" value="NZ_JAKIJS010000001.1"/>
</dbReference>
<dbReference type="Proteomes" id="UP001649381">
    <property type="component" value="Unassembled WGS sequence"/>
</dbReference>
<reference evidence="11 12" key="1">
    <citation type="submission" date="2022-01" db="EMBL/GenBank/DDBJ databases">
        <title>Alkalihalobacillus sp. EGI L200015, a novel bacterium isolated from a salt lake sediment.</title>
        <authorList>
            <person name="Gao L."/>
            <person name="Fang B.-Z."/>
            <person name="Li W.-J."/>
        </authorList>
    </citation>
    <scope>NUCLEOTIDE SEQUENCE [LARGE SCALE GENOMIC DNA]</scope>
    <source>
        <strain evidence="11 12">KCTC 12718</strain>
    </source>
</reference>
<dbReference type="EMBL" id="JAKIJS010000001">
    <property type="protein sequence ID" value="MCF6138840.1"/>
    <property type="molecule type" value="Genomic_DNA"/>
</dbReference>
<feature type="compositionally biased region" description="Basic and acidic residues" evidence="8">
    <location>
        <begin position="674"/>
        <end position="687"/>
    </location>
</feature>
<feature type="domain" description="Peptidase M14" evidence="10">
    <location>
        <begin position="39"/>
        <end position="335"/>
    </location>
</feature>
<evidence type="ECO:0000256" key="6">
    <source>
        <dbReference type="ARBA" id="ARBA00023049"/>
    </source>
</evidence>
<dbReference type="PROSITE" id="PS52035">
    <property type="entry name" value="PEPTIDASE_M14"/>
    <property type="match status" value="1"/>
</dbReference>
<proteinExistence type="inferred from homology"/>
<evidence type="ECO:0000256" key="2">
    <source>
        <dbReference type="ARBA" id="ARBA00005988"/>
    </source>
</evidence>
<keyword evidence="12" id="KW-1185">Reference proteome</keyword>
<comment type="caution">
    <text evidence="11">The sequence shown here is derived from an EMBL/GenBank/DDBJ whole genome shotgun (WGS) entry which is preliminary data.</text>
</comment>
<dbReference type="InterPro" id="IPR012854">
    <property type="entry name" value="Cu_amine_oxidase-like_N"/>
</dbReference>
<dbReference type="PANTHER" id="PTHR11705">
    <property type="entry name" value="PROTEASE FAMILY M14 CARBOXYPEPTIDASE A,B"/>
    <property type="match status" value="1"/>
</dbReference>
<feature type="compositionally biased region" description="Acidic residues" evidence="8">
    <location>
        <begin position="688"/>
        <end position="700"/>
    </location>
</feature>
<keyword evidence="3" id="KW-0645">Protease</keyword>
<evidence type="ECO:0000259" key="10">
    <source>
        <dbReference type="PROSITE" id="PS52035"/>
    </source>
</evidence>
<dbReference type="SUPFAM" id="SSF53187">
    <property type="entry name" value="Zn-dependent exopeptidases"/>
    <property type="match status" value="1"/>
</dbReference>
<dbReference type="InterPro" id="IPR036582">
    <property type="entry name" value="Mao_N_sf"/>
</dbReference>
<feature type="compositionally biased region" description="Basic and acidic residues" evidence="8">
    <location>
        <begin position="701"/>
        <end position="718"/>
    </location>
</feature>
<evidence type="ECO:0000313" key="12">
    <source>
        <dbReference type="Proteomes" id="UP001649381"/>
    </source>
</evidence>
<feature type="region of interest" description="Disordered" evidence="8">
    <location>
        <begin position="597"/>
        <end position="739"/>
    </location>
</feature>
<keyword evidence="9" id="KW-0732">Signal</keyword>
<dbReference type="InterPro" id="IPR034274">
    <property type="entry name" value="ENP1_M14_CPD"/>
</dbReference>
<dbReference type="Gene3D" id="3.40.630.10">
    <property type="entry name" value="Zn peptidases"/>
    <property type="match status" value="1"/>
</dbReference>
<gene>
    <name evidence="11" type="ORF">L2716_13970</name>
</gene>
<keyword evidence="6" id="KW-0482">Metalloprotease</keyword>
<dbReference type="Pfam" id="PF00246">
    <property type="entry name" value="Peptidase_M14"/>
    <property type="match status" value="1"/>
</dbReference>
<evidence type="ECO:0000256" key="8">
    <source>
        <dbReference type="SAM" id="MobiDB-lite"/>
    </source>
</evidence>
<feature type="signal peptide" evidence="9">
    <location>
        <begin position="1"/>
        <end position="31"/>
    </location>
</feature>
<comment type="similarity">
    <text evidence="2 7">Belongs to the peptidase M14 family.</text>
</comment>
<dbReference type="InterPro" id="IPR000834">
    <property type="entry name" value="Peptidase_M14"/>
</dbReference>
<dbReference type="Pfam" id="PF07833">
    <property type="entry name" value="Cu_amine_oxidN1"/>
    <property type="match status" value="2"/>
</dbReference>
<feature type="compositionally biased region" description="Basic and acidic residues" evidence="8">
    <location>
        <begin position="615"/>
        <end position="638"/>
    </location>
</feature>